<feature type="domain" description="Peptidase S1" evidence="8">
    <location>
        <begin position="73"/>
        <end position="299"/>
    </location>
</feature>
<dbReference type="InterPro" id="IPR043504">
    <property type="entry name" value="Peptidase_S1_PA_chymotrypsin"/>
</dbReference>
<dbReference type="Proteomes" id="UP001190640">
    <property type="component" value="Chromosome 8"/>
</dbReference>
<evidence type="ECO:0000256" key="5">
    <source>
        <dbReference type="ARBA" id="ARBA00022825"/>
    </source>
</evidence>
<dbReference type="GO" id="GO:0006508">
    <property type="term" value="P:proteolysis"/>
    <property type="evidence" value="ECO:0007669"/>
    <property type="project" value="UniProtKB-KW"/>
</dbReference>
<dbReference type="PROSITE" id="PS50240">
    <property type="entry name" value="TRYPSIN_DOM"/>
    <property type="match status" value="1"/>
</dbReference>
<dbReference type="PANTHER" id="PTHR24271:SF52">
    <property type="entry name" value="GRANZYME K"/>
    <property type="match status" value="1"/>
</dbReference>
<dbReference type="InterPro" id="IPR001314">
    <property type="entry name" value="Peptidase_S1A"/>
</dbReference>
<accession>A0AA97JR56</accession>
<dbReference type="PANTHER" id="PTHR24271">
    <property type="entry name" value="KALLIKREIN-RELATED"/>
    <property type="match status" value="1"/>
</dbReference>
<evidence type="ECO:0000256" key="1">
    <source>
        <dbReference type="ARBA" id="ARBA00009228"/>
    </source>
</evidence>
<dbReference type="SMART" id="SM00020">
    <property type="entry name" value="Tryp_SPc"/>
    <property type="match status" value="1"/>
</dbReference>
<dbReference type="GeneID" id="129334523"/>
<dbReference type="PROSITE" id="PS00135">
    <property type="entry name" value="TRYPSIN_SER"/>
    <property type="match status" value="1"/>
</dbReference>
<dbReference type="AlphaFoldDB" id="A0AA97JR56"/>
<evidence type="ECO:0000256" key="4">
    <source>
        <dbReference type="ARBA" id="ARBA00022801"/>
    </source>
</evidence>
<dbReference type="KEGG" id="emc:129334523"/>
<keyword evidence="5 7" id="KW-0720">Serine protease</keyword>
<evidence type="ECO:0000259" key="8">
    <source>
        <dbReference type="PROSITE" id="PS50240"/>
    </source>
</evidence>
<evidence type="ECO:0000256" key="7">
    <source>
        <dbReference type="RuleBase" id="RU363034"/>
    </source>
</evidence>
<evidence type="ECO:0000256" key="3">
    <source>
        <dbReference type="ARBA" id="ARBA00022729"/>
    </source>
</evidence>
<keyword evidence="6" id="KW-1015">Disulfide bond</keyword>
<comment type="similarity">
    <text evidence="1">Belongs to the peptidase S1 family. Snake venom subfamily.</text>
</comment>
<evidence type="ECO:0000313" key="9">
    <source>
        <dbReference type="Proteomes" id="UP001190640"/>
    </source>
</evidence>
<keyword evidence="2 7" id="KW-0645">Protease</keyword>
<keyword evidence="4 7" id="KW-0378">Hydrolase</keyword>
<dbReference type="GO" id="GO:0005576">
    <property type="term" value="C:extracellular region"/>
    <property type="evidence" value="ECO:0007669"/>
    <property type="project" value="UniProtKB-ARBA"/>
</dbReference>
<proteinExistence type="inferred from homology"/>
<evidence type="ECO:0000256" key="2">
    <source>
        <dbReference type="ARBA" id="ARBA00022670"/>
    </source>
</evidence>
<dbReference type="PRINTS" id="PR00722">
    <property type="entry name" value="CHYMOTRYPSIN"/>
</dbReference>
<dbReference type="InterPro" id="IPR009003">
    <property type="entry name" value="Peptidase_S1_PA"/>
</dbReference>
<dbReference type="SUPFAM" id="SSF50494">
    <property type="entry name" value="Trypsin-like serine proteases"/>
    <property type="match status" value="1"/>
</dbReference>
<keyword evidence="3" id="KW-0732">Signal</keyword>
<dbReference type="CDD" id="cd00190">
    <property type="entry name" value="Tryp_SPc"/>
    <property type="match status" value="1"/>
</dbReference>
<dbReference type="FunFam" id="2.40.10.10:FF:000120">
    <property type="entry name" value="Putative serine protease"/>
    <property type="match status" value="1"/>
</dbReference>
<dbReference type="PROSITE" id="PS00134">
    <property type="entry name" value="TRYPSIN_HIS"/>
    <property type="match status" value="1"/>
</dbReference>
<dbReference type="Gene3D" id="2.40.10.10">
    <property type="entry name" value="Trypsin-like serine proteases"/>
    <property type="match status" value="2"/>
</dbReference>
<keyword evidence="9" id="KW-1185">Reference proteome</keyword>
<dbReference type="Pfam" id="PF00089">
    <property type="entry name" value="Trypsin"/>
    <property type="match status" value="1"/>
</dbReference>
<evidence type="ECO:0000256" key="6">
    <source>
        <dbReference type="ARBA" id="ARBA00023157"/>
    </source>
</evidence>
<dbReference type="GO" id="GO:0035821">
    <property type="term" value="P:modulation of process of another organism"/>
    <property type="evidence" value="ECO:0007669"/>
    <property type="project" value="UniProtKB-ARBA"/>
</dbReference>
<dbReference type="InterPro" id="IPR018114">
    <property type="entry name" value="TRYPSIN_HIS"/>
</dbReference>
<dbReference type="RefSeq" id="XP_054842655.1">
    <property type="nucleotide sequence ID" value="XM_054986680.1"/>
</dbReference>
<protein>
    <submittedName>
        <fullName evidence="10">Granzyme A-like</fullName>
    </submittedName>
</protein>
<reference evidence="10" key="1">
    <citation type="submission" date="2025-08" db="UniProtKB">
        <authorList>
            <consortium name="RefSeq"/>
        </authorList>
    </citation>
    <scope>IDENTIFICATION</scope>
    <source>
        <tissue evidence="10">Blood</tissue>
    </source>
</reference>
<gene>
    <name evidence="10" type="primary">LOC129334523</name>
</gene>
<name>A0AA97JR56_EUBMA</name>
<sequence>MMSKKEWQLALESLDKKVVNGNKEIKDMIKDMVKDFKETLKSEVAELTKSIDEVEKIKQATVSSQSSGDCADIIGGKESNANSRPYMAFIKGPKSCGGTLIHENWVLTAAHCLITPQTTVILGAHSLSNHENGKQTFRIIRFFRHPSYSSLPLQNDIMLLQLNGKARINRYVQTIQLPKTFGDIREGTQCLVVGWGKNEKEWISDRLREVNVFVKNRGSCQRKYNSNYPVTLNNLCAGGFQNKRQGTCKGDSGGPLICGGIQTGITSFGHKYFCAHPDSPDVFTRLTKGYLQWIHKVIRG</sequence>
<evidence type="ECO:0000313" key="10">
    <source>
        <dbReference type="RefSeq" id="XP_054842655.1"/>
    </source>
</evidence>
<organism evidence="9 10">
    <name type="scientific">Eublepharis macularius</name>
    <name type="common">Leopard gecko</name>
    <name type="synonym">Cyrtodactylus macularius</name>
    <dbReference type="NCBI Taxonomy" id="481883"/>
    <lineage>
        <taxon>Eukaryota</taxon>
        <taxon>Metazoa</taxon>
        <taxon>Chordata</taxon>
        <taxon>Craniata</taxon>
        <taxon>Vertebrata</taxon>
        <taxon>Euteleostomi</taxon>
        <taxon>Lepidosauria</taxon>
        <taxon>Squamata</taxon>
        <taxon>Bifurcata</taxon>
        <taxon>Gekkota</taxon>
        <taxon>Eublepharidae</taxon>
        <taxon>Eublepharinae</taxon>
        <taxon>Eublepharis</taxon>
    </lineage>
</organism>
<dbReference type="InterPro" id="IPR033116">
    <property type="entry name" value="TRYPSIN_SER"/>
</dbReference>
<dbReference type="InterPro" id="IPR001254">
    <property type="entry name" value="Trypsin_dom"/>
</dbReference>
<dbReference type="GO" id="GO:0004252">
    <property type="term" value="F:serine-type endopeptidase activity"/>
    <property type="evidence" value="ECO:0007669"/>
    <property type="project" value="InterPro"/>
</dbReference>